<feature type="domain" description="Response regulatory" evidence="2">
    <location>
        <begin position="3"/>
        <end position="113"/>
    </location>
</feature>
<dbReference type="EMBL" id="JAABOO010000004">
    <property type="protein sequence ID" value="NER15028.1"/>
    <property type="molecule type" value="Genomic_DNA"/>
</dbReference>
<organism evidence="4 5">
    <name type="scientific">Leptobacterium flavescens</name>
    <dbReference type="NCBI Taxonomy" id="472055"/>
    <lineage>
        <taxon>Bacteria</taxon>
        <taxon>Pseudomonadati</taxon>
        <taxon>Bacteroidota</taxon>
        <taxon>Flavobacteriia</taxon>
        <taxon>Flavobacteriales</taxon>
        <taxon>Flavobacteriaceae</taxon>
        <taxon>Leptobacterium</taxon>
    </lineage>
</organism>
<dbReference type="GO" id="GO:0000156">
    <property type="term" value="F:phosphorelay response regulator activity"/>
    <property type="evidence" value="ECO:0007669"/>
    <property type="project" value="InterPro"/>
</dbReference>
<dbReference type="Gene3D" id="3.40.50.2300">
    <property type="match status" value="1"/>
</dbReference>
<dbReference type="PANTHER" id="PTHR37299:SF1">
    <property type="entry name" value="STAGE 0 SPORULATION PROTEIN A HOMOLOG"/>
    <property type="match status" value="1"/>
</dbReference>
<feature type="domain" description="HTH LytTR-type" evidence="3">
    <location>
        <begin position="127"/>
        <end position="197"/>
    </location>
</feature>
<sequence>MIYCLILEDEISAQEVLQTYIEKTAFISCIGVYESGLDIPYELLRKADILFLDIQLPELSGLSYLKTIARPPKVIVTTAYSDYAVPAFEENVLDYLVKPFSYERFLKAIGRARDMLRMEGKQPEERLLLYADKAVHKISTNDILYLKAEVDYVKVVTPEKSILILDSLRNWEEKLSDLNFVRIHRSYIINTDKIDKISGNQVFISDEALPVGKVYKNKFLKHIKYPY</sequence>
<dbReference type="PANTHER" id="PTHR37299">
    <property type="entry name" value="TRANSCRIPTIONAL REGULATOR-RELATED"/>
    <property type="match status" value="1"/>
</dbReference>
<keyword evidence="5" id="KW-1185">Reference proteome</keyword>
<dbReference type="Proteomes" id="UP000468581">
    <property type="component" value="Unassembled WGS sequence"/>
</dbReference>
<evidence type="ECO:0000313" key="4">
    <source>
        <dbReference type="EMBL" id="NER15028.1"/>
    </source>
</evidence>
<dbReference type="Pfam" id="PF00072">
    <property type="entry name" value="Response_reg"/>
    <property type="match status" value="1"/>
</dbReference>
<dbReference type="InterPro" id="IPR001789">
    <property type="entry name" value="Sig_transdc_resp-reg_receiver"/>
</dbReference>
<dbReference type="RefSeq" id="WP_163608330.1">
    <property type="nucleotide sequence ID" value="NZ_JAABOO010000004.1"/>
</dbReference>
<protein>
    <submittedName>
        <fullName evidence="4">Response regulator</fullName>
    </submittedName>
</protein>
<dbReference type="InterPro" id="IPR011006">
    <property type="entry name" value="CheY-like_superfamily"/>
</dbReference>
<dbReference type="InterPro" id="IPR007492">
    <property type="entry name" value="LytTR_DNA-bd_dom"/>
</dbReference>
<dbReference type="SMART" id="SM00850">
    <property type="entry name" value="LytTR"/>
    <property type="match status" value="1"/>
</dbReference>
<accession>A0A6P0USR8</accession>
<evidence type="ECO:0000256" key="1">
    <source>
        <dbReference type="PROSITE-ProRule" id="PRU00169"/>
    </source>
</evidence>
<dbReference type="AlphaFoldDB" id="A0A6P0USR8"/>
<dbReference type="PROSITE" id="PS50110">
    <property type="entry name" value="RESPONSE_REGULATORY"/>
    <property type="match status" value="1"/>
</dbReference>
<dbReference type="PROSITE" id="PS50930">
    <property type="entry name" value="HTH_LYTTR"/>
    <property type="match status" value="1"/>
</dbReference>
<feature type="modified residue" description="4-aspartylphosphate" evidence="1">
    <location>
        <position position="53"/>
    </location>
</feature>
<evidence type="ECO:0000313" key="5">
    <source>
        <dbReference type="Proteomes" id="UP000468581"/>
    </source>
</evidence>
<dbReference type="Gene3D" id="2.40.50.1020">
    <property type="entry name" value="LytTr DNA-binding domain"/>
    <property type="match status" value="1"/>
</dbReference>
<name>A0A6P0USR8_9FLAO</name>
<dbReference type="SMART" id="SM00448">
    <property type="entry name" value="REC"/>
    <property type="match status" value="1"/>
</dbReference>
<proteinExistence type="predicted"/>
<dbReference type="SUPFAM" id="SSF52172">
    <property type="entry name" value="CheY-like"/>
    <property type="match status" value="1"/>
</dbReference>
<comment type="caution">
    <text evidence="4">The sequence shown here is derived from an EMBL/GenBank/DDBJ whole genome shotgun (WGS) entry which is preliminary data.</text>
</comment>
<reference evidence="4 5" key="1">
    <citation type="submission" date="2020-01" db="EMBL/GenBank/DDBJ databases">
        <title>Leptobacterium flavescens.</title>
        <authorList>
            <person name="Wang G."/>
        </authorList>
    </citation>
    <scope>NUCLEOTIDE SEQUENCE [LARGE SCALE GENOMIC DNA]</scope>
    <source>
        <strain evidence="4 5">KCTC 22160</strain>
    </source>
</reference>
<dbReference type="GO" id="GO:0003677">
    <property type="term" value="F:DNA binding"/>
    <property type="evidence" value="ECO:0007669"/>
    <property type="project" value="InterPro"/>
</dbReference>
<dbReference type="Pfam" id="PF04397">
    <property type="entry name" value="LytTR"/>
    <property type="match status" value="1"/>
</dbReference>
<gene>
    <name evidence="4" type="ORF">GWK08_16350</name>
</gene>
<evidence type="ECO:0000259" key="3">
    <source>
        <dbReference type="PROSITE" id="PS50930"/>
    </source>
</evidence>
<evidence type="ECO:0000259" key="2">
    <source>
        <dbReference type="PROSITE" id="PS50110"/>
    </source>
</evidence>
<keyword evidence="1" id="KW-0597">Phosphoprotein</keyword>
<dbReference type="InterPro" id="IPR046947">
    <property type="entry name" value="LytR-like"/>
</dbReference>